<keyword evidence="2" id="KW-1185">Reference proteome</keyword>
<dbReference type="EMBL" id="JASSZA010000007">
    <property type="protein sequence ID" value="KAK2105927.1"/>
    <property type="molecule type" value="Genomic_DNA"/>
</dbReference>
<reference evidence="1 2" key="1">
    <citation type="submission" date="2023-05" db="EMBL/GenBank/DDBJ databases">
        <title>B98-5 Cell Line De Novo Hybrid Assembly: An Optical Mapping Approach.</title>
        <authorList>
            <person name="Kananen K."/>
            <person name="Auerbach J.A."/>
            <person name="Kautto E."/>
            <person name="Blachly J.S."/>
        </authorList>
    </citation>
    <scope>NUCLEOTIDE SEQUENCE [LARGE SCALE GENOMIC DNA]</scope>
    <source>
        <strain evidence="1">B95-8</strain>
        <tissue evidence="1">Cell line</tissue>
    </source>
</reference>
<gene>
    <name evidence="1" type="ORF">P7K49_015441</name>
</gene>
<sequence length="228" mass="25647">MKEGITEVLHAECQSLTGDVTICHENMMEVIQVSEIPRNMLRYVDTVHTMIMLVLDRINVPLEDIVILRATEGTVVKIILNIIVEVRTEHHIRLIVPHHVEEGITEVLHAECQSLPGDVTICHENMMVMQLRIVIMMATEGRVGEIILNVIAGVLTEIHIRLIGPLVVQHLHKGLGRLVEAVSLIITIHEIDMAEVGRSTRGAVVISLLGMVSIVPEKKQRVHRLWRE</sequence>
<evidence type="ECO:0000313" key="1">
    <source>
        <dbReference type="EMBL" id="KAK2105927.1"/>
    </source>
</evidence>
<comment type="caution">
    <text evidence="1">The sequence shown here is derived from an EMBL/GenBank/DDBJ whole genome shotgun (WGS) entry which is preliminary data.</text>
</comment>
<evidence type="ECO:0000313" key="2">
    <source>
        <dbReference type="Proteomes" id="UP001266305"/>
    </source>
</evidence>
<proteinExistence type="predicted"/>
<protein>
    <submittedName>
        <fullName evidence="1">Uncharacterized protein</fullName>
    </submittedName>
</protein>
<accession>A0ABQ9V9N6</accession>
<name>A0ABQ9V9N6_SAGOE</name>
<dbReference type="Proteomes" id="UP001266305">
    <property type="component" value="Unassembled WGS sequence"/>
</dbReference>
<organism evidence="1 2">
    <name type="scientific">Saguinus oedipus</name>
    <name type="common">Cotton-top tamarin</name>
    <name type="synonym">Oedipomidas oedipus</name>
    <dbReference type="NCBI Taxonomy" id="9490"/>
    <lineage>
        <taxon>Eukaryota</taxon>
        <taxon>Metazoa</taxon>
        <taxon>Chordata</taxon>
        <taxon>Craniata</taxon>
        <taxon>Vertebrata</taxon>
        <taxon>Euteleostomi</taxon>
        <taxon>Mammalia</taxon>
        <taxon>Eutheria</taxon>
        <taxon>Euarchontoglires</taxon>
        <taxon>Primates</taxon>
        <taxon>Haplorrhini</taxon>
        <taxon>Platyrrhini</taxon>
        <taxon>Cebidae</taxon>
        <taxon>Callitrichinae</taxon>
        <taxon>Saguinus</taxon>
    </lineage>
</organism>